<keyword evidence="8" id="KW-0413">Isomerase</keyword>
<dbReference type="Gene3D" id="1.10.860.10">
    <property type="entry name" value="DNAb Helicase, Chain A"/>
    <property type="match status" value="1"/>
</dbReference>
<dbReference type="InterPro" id="IPR007693">
    <property type="entry name" value="DNA_helicase_DnaB-like_N"/>
</dbReference>
<proteinExistence type="inferred from homology"/>
<dbReference type="AlphaFoldDB" id="A0A3N9UD22"/>
<dbReference type="PANTHER" id="PTHR30153">
    <property type="entry name" value="REPLICATIVE DNA HELICASE DNAB"/>
    <property type="match status" value="1"/>
</dbReference>
<evidence type="ECO:0000313" key="13">
    <source>
        <dbReference type="Proteomes" id="UP000274033"/>
    </source>
</evidence>
<evidence type="ECO:0000256" key="5">
    <source>
        <dbReference type="ARBA" id="ARBA00022806"/>
    </source>
</evidence>
<dbReference type="InterPro" id="IPR036185">
    <property type="entry name" value="DNA_heli_DnaB-like_N_sf"/>
</dbReference>
<dbReference type="Gene3D" id="3.40.50.300">
    <property type="entry name" value="P-loop containing nucleotide triphosphate hydrolases"/>
    <property type="match status" value="1"/>
</dbReference>
<comment type="catalytic activity">
    <reaction evidence="10">
        <text>ATP + H2O = ADP + phosphate + H(+)</text>
        <dbReference type="Rhea" id="RHEA:13065"/>
        <dbReference type="ChEBI" id="CHEBI:15377"/>
        <dbReference type="ChEBI" id="CHEBI:15378"/>
        <dbReference type="ChEBI" id="CHEBI:30616"/>
        <dbReference type="ChEBI" id="CHEBI:43474"/>
        <dbReference type="ChEBI" id="CHEBI:456216"/>
        <dbReference type="EC" id="5.6.2.3"/>
    </reaction>
</comment>
<dbReference type="GO" id="GO:0005524">
    <property type="term" value="F:ATP binding"/>
    <property type="evidence" value="ECO:0007669"/>
    <property type="project" value="UniProtKB-KW"/>
</dbReference>
<evidence type="ECO:0000313" key="12">
    <source>
        <dbReference type="EMBL" id="RQW74181.1"/>
    </source>
</evidence>
<sequence>MMKTNLSIELLEKALLGTMLEENYLIQDAGLRMEMFELQIHRSIFHAMQQIANNRKPVDPLTILTRREPQEVGGANYLATLKSFANVEKFESYLEIVMDSWREREKQRILVLAQTENWPVEKVLETLDSLQGNTILMNTNLTPTLVEQSERPYIEKVNSNLVPVTLPNLKNMIDGFRQGELTIIAGRPSMGKTDVMNHFALTAGEKGFLPIIFSLEMSREMLIDRMIAVCGKINRTKMRNPYHLFSDKQKEQWIHILNELNKKNIQIDDRGGLTVSQMRAQVRRLIHTYPDKKPIVLIDYLQIIYPEEMNGNQTQTNIIGRISSDLKRMAKEFDCPVVCLAQLNRSVEARQNKRPLMSDLRDSGNIEQDADVIILLYRDLYYEQQSNTSHFDDESLNNQPVQRTAKGLEELELIIAKNRNGPTGIVIAHYNKLTGQIKE</sequence>
<protein>
    <recommendedName>
        <fullName evidence="9">DNA 5'-3' helicase</fullName>
        <ecNumber evidence="9">5.6.2.3</ecNumber>
    </recommendedName>
</protein>
<keyword evidence="7" id="KW-0238">DNA-binding</keyword>
<evidence type="ECO:0000256" key="1">
    <source>
        <dbReference type="ARBA" id="ARBA00008428"/>
    </source>
</evidence>
<dbReference type="Proteomes" id="UP000274033">
    <property type="component" value="Unassembled WGS sequence"/>
</dbReference>
<comment type="caution">
    <text evidence="12">The sequence shown here is derived from an EMBL/GenBank/DDBJ whole genome shotgun (WGS) entry which is preliminary data.</text>
</comment>
<dbReference type="GO" id="GO:0043139">
    <property type="term" value="F:5'-3' DNA helicase activity"/>
    <property type="evidence" value="ECO:0007669"/>
    <property type="project" value="UniProtKB-EC"/>
</dbReference>
<dbReference type="OrthoDB" id="9773982at2"/>
<evidence type="ECO:0000256" key="8">
    <source>
        <dbReference type="ARBA" id="ARBA00023235"/>
    </source>
</evidence>
<dbReference type="SUPFAM" id="SSF48024">
    <property type="entry name" value="N-terminal domain of DnaB helicase"/>
    <property type="match status" value="1"/>
</dbReference>
<dbReference type="GO" id="GO:0006260">
    <property type="term" value="P:DNA replication"/>
    <property type="evidence" value="ECO:0007669"/>
    <property type="project" value="UniProtKB-KW"/>
</dbReference>
<dbReference type="GO" id="GO:0003677">
    <property type="term" value="F:DNA binding"/>
    <property type="evidence" value="ECO:0007669"/>
    <property type="project" value="UniProtKB-KW"/>
</dbReference>
<comment type="similarity">
    <text evidence="1">Belongs to the helicase family. DnaB subfamily.</text>
</comment>
<name>A0A3N9UD22_9BACI</name>
<keyword evidence="3" id="KW-0547">Nucleotide-binding</keyword>
<gene>
    <name evidence="12" type="ORF">EBB45_12530</name>
</gene>
<feature type="domain" description="SF4 helicase" evidence="11">
    <location>
        <begin position="155"/>
        <end position="439"/>
    </location>
</feature>
<dbReference type="InterPro" id="IPR027417">
    <property type="entry name" value="P-loop_NTPase"/>
</dbReference>
<keyword evidence="13" id="KW-1185">Reference proteome</keyword>
<keyword evidence="6" id="KW-0067">ATP-binding</keyword>
<keyword evidence="2" id="KW-0235">DNA replication</keyword>
<dbReference type="InterPro" id="IPR007694">
    <property type="entry name" value="DNA_helicase_DnaB-like_C"/>
</dbReference>
<dbReference type="InterPro" id="IPR016136">
    <property type="entry name" value="DNA_helicase_N/primase_C"/>
</dbReference>
<dbReference type="GO" id="GO:0005829">
    <property type="term" value="C:cytosol"/>
    <property type="evidence" value="ECO:0007669"/>
    <property type="project" value="TreeGrafter"/>
</dbReference>
<dbReference type="Pfam" id="PF03796">
    <property type="entry name" value="DnaB_C"/>
    <property type="match status" value="1"/>
</dbReference>
<evidence type="ECO:0000256" key="10">
    <source>
        <dbReference type="ARBA" id="ARBA00048954"/>
    </source>
</evidence>
<dbReference type="EMBL" id="RRCT01000011">
    <property type="protein sequence ID" value="RQW74181.1"/>
    <property type="molecule type" value="Genomic_DNA"/>
</dbReference>
<evidence type="ECO:0000256" key="7">
    <source>
        <dbReference type="ARBA" id="ARBA00023125"/>
    </source>
</evidence>
<reference evidence="12 13" key="1">
    <citation type="journal article" date="2013" name="J. Microbiol.">
        <title>Lysinibacillus chungkukjangi sp. nov., isolated from Chungkukjang, Korean fermented soybean food.</title>
        <authorList>
            <person name="Kim S.J."/>
            <person name="Jang Y.H."/>
            <person name="Hamada M."/>
            <person name="Ahn J.H."/>
            <person name="Weon H.Y."/>
            <person name="Suzuki K."/>
            <person name="Whang K.S."/>
            <person name="Kwon S.W."/>
        </authorList>
    </citation>
    <scope>NUCLEOTIDE SEQUENCE [LARGE SCALE GENOMIC DNA]</scope>
    <source>
        <strain evidence="12 13">MCCC 1A12701</strain>
    </source>
</reference>
<evidence type="ECO:0000259" key="11">
    <source>
        <dbReference type="PROSITE" id="PS51199"/>
    </source>
</evidence>
<evidence type="ECO:0000256" key="3">
    <source>
        <dbReference type="ARBA" id="ARBA00022741"/>
    </source>
</evidence>
<dbReference type="CDD" id="cd00984">
    <property type="entry name" value="DnaB_C"/>
    <property type="match status" value="1"/>
</dbReference>
<dbReference type="SUPFAM" id="SSF52540">
    <property type="entry name" value="P-loop containing nucleoside triphosphate hydrolases"/>
    <property type="match status" value="1"/>
</dbReference>
<evidence type="ECO:0000256" key="6">
    <source>
        <dbReference type="ARBA" id="ARBA00022840"/>
    </source>
</evidence>
<keyword evidence="5 12" id="KW-0347">Helicase</keyword>
<accession>A0A3N9UD22</accession>
<dbReference type="PROSITE" id="PS51199">
    <property type="entry name" value="SF4_HELICASE"/>
    <property type="match status" value="1"/>
</dbReference>
<dbReference type="PANTHER" id="PTHR30153:SF2">
    <property type="entry name" value="REPLICATIVE DNA HELICASE"/>
    <property type="match status" value="1"/>
</dbReference>
<evidence type="ECO:0000256" key="4">
    <source>
        <dbReference type="ARBA" id="ARBA00022801"/>
    </source>
</evidence>
<dbReference type="EC" id="5.6.2.3" evidence="9"/>
<evidence type="ECO:0000256" key="2">
    <source>
        <dbReference type="ARBA" id="ARBA00022705"/>
    </source>
</evidence>
<evidence type="ECO:0000256" key="9">
    <source>
        <dbReference type="ARBA" id="ARBA00044969"/>
    </source>
</evidence>
<dbReference type="Pfam" id="PF00772">
    <property type="entry name" value="DnaB"/>
    <property type="match status" value="1"/>
</dbReference>
<keyword evidence="4" id="KW-0378">Hydrolase</keyword>
<organism evidence="12 13">
    <name type="scientific">Lysinibacillus composti</name>
    <dbReference type="NCBI Taxonomy" id="720633"/>
    <lineage>
        <taxon>Bacteria</taxon>
        <taxon>Bacillati</taxon>
        <taxon>Bacillota</taxon>
        <taxon>Bacilli</taxon>
        <taxon>Bacillales</taxon>
        <taxon>Bacillaceae</taxon>
        <taxon>Lysinibacillus</taxon>
    </lineage>
</organism>
<dbReference type="GO" id="GO:0016787">
    <property type="term" value="F:hydrolase activity"/>
    <property type="evidence" value="ECO:0007669"/>
    <property type="project" value="UniProtKB-KW"/>
</dbReference>